<reference evidence="3" key="1">
    <citation type="journal article" date="2021" name="Genome Biol. Evol.">
        <title>The assembled and annotated genome of the fairy-ring fungus Marasmius oreades.</title>
        <authorList>
            <person name="Hiltunen M."/>
            <person name="Ament-Velasquez S.L."/>
            <person name="Johannesson H."/>
        </authorList>
    </citation>
    <scope>NUCLEOTIDE SEQUENCE</scope>
    <source>
        <strain evidence="3">03SP1</strain>
    </source>
</reference>
<evidence type="ECO:0000313" key="4">
    <source>
        <dbReference type="Proteomes" id="UP001049176"/>
    </source>
</evidence>
<dbReference type="RefSeq" id="XP_043004520.1">
    <property type="nucleotide sequence ID" value="XM_043157154.1"/>
</dbReference>
<feature type="domain" description="Fungal-type protein kinase" evidence="2">
    <location>
        <begin position="297"/>
        <end position="628"/>
    </location>
</feature>
<evidence type="ECO:0000256" key="1">
    <source>
        <dbReference type="SAM" id="MobiDB-lite"/>
    </source>
</evidence>
<feature type="region of interest" description="Disordered" evidence="1">
    <location>
        <begin position="451"/>
        <end position="480"/>
    </location>
</feature>
<dbReference type="GeneID" id="66081158"/>
<name>A0A9P7RQT8_9AGAR</name>
<dbReference type="EMBL" id="CM032188">
    <property type="protein sequence ID" value="KAG7088049.1"/>
    <property type="molecule type" value="Genomic_DNA"/>
</dbReference>
<keyword evidence="4" id="KW-1185">Reference proteome</keyword>
<dbReference type="PANTHER" id="PTHR38248">
    <property type="entry name" value="FUNK1 6"/>
    <property type="match status" value="1"/>
</dbReference>
<proteinExistence type="predicted"/>
<dbReference type="InterPro" id="IPR040976">
    <property type="entry name" value="Pkinase_fungal"/>
</dbReference>
<sequence>MANTHGKRAAAASPREALNISTSPQTLNAARNELMKKYRYIPEKSVVKFLSDHVPHLPATVLEDVMAQLKKKIKLPKERGTRAGDFQHCTPPTQAGTIYGHTSKSPAKMGVQEAQAFSLYDLINAILELAAQINGRAWVAHSSKQEHLHGEKPNSPRPDSFLYLISQSLKEVGWEQLFCVGELKKNNKTKDDELDNWGKVVWGMHHIMRNDPCRLFTFGYNMEDDQARLWYHSRSSVFVSESFNWTLDPKPFIRFILALVLTNHNSKVSPDSKALVPPRAKKDELPALYDQHSDYLERIGIDPTMNRVLVGDSIQYEITVRGLVDGKEGTQRLVFVTKEVLCDFKVDDGTGRSTRVWVVHEKDGDESNEFVLKDVWLEDGAVVEGESLENLENLVKGDKRQHSVPVKDWYRDHLLHMHTHEKLAQKVLGVCGKHKHIRLLPDPSASTLPASFIHSGSRRADPRGGPSSVSSPQGDHEFDKPDRFHYRIVLRGAMIPLESVRCRRTCSQVVIGIFRACWVLWIYGMVHRDVSSWNSFWDPRTRTGRLGDFDYLVAYGETETGRTKTVGTPHFWSVEVEARSYLYKPQRTPWYAINSAPLNKKGRNKSMFVFKHNLLHDLESVFWVSLWTFLYLVDIDNDASQDHHGTAKEVDEQRRMLYHGIFPDGEPGDVHLARCRFIGVLEAQGLNRREELREYTSYISENTLSLINFHFEELRGAIVSHFVDLETALILDAFIPSDNPAFTNALNVLQELLGVVQSRVGSSDYPVSPLSKHQFVLERELAPWTDPEDAPEDVPVQGPSRSSKKPRTSRKRGGRKSKRK</sequence>
<feature type="region of interest" description="Disordered" evidence="1">
    <location>
        <begin position="80"/>
        <end position="100"/>
    </location>
</feature>
<evidence type="ECO:0000313" key="3">
    <source>
        <dbReference type="EMBL" id="KAG7088049.1"/>
    </source>
</evidence>
<dbReference type="Proteomes" id="UP001049176">
    <property type="component" value="Chromosome 8"/>
</dbReference>
<accession>A0A9P7RQT8</accession>
<dbReference type="AlphaFoldDB" id="A0A9P7RQT8"/>
<dbReference type="InterPro" id="IPR011009">
    <property type="entry name" value="Kinase-like_dom_sf"/>
</dbReference>
<comment type="caution">
    <text evidence="3">The sequence shown here is derived from an EMBL/GenBank/DDBJ whole genome shotgun (WGS) entry which is preliminary data.</text>
</comment>
<dbReference type="OrthoDB" id="3260094at2759"/>
<dbReference type="PANTHER" id="PTHR38248:SF2">
    <property type="entry name" value="FUNK1 11"/>
    <property type="match status" value="1"/>
</dbReference>
<dbReference type="Pfam" id="PF17667">
    <property type="entry name" value="Pkinase_fungal"/>
    <property type="match status" value="2"/>
</dbReference>
<protein>
    <recommendedName>
        <fullName evidence="2">Fungal-type protein kinase domain-containing protein</fullName>
    </recommendedName>
</protein>
<feature type="compositionally biased region" description="Polar residues" evidence="1">
    <location>
        <begin position="90"/>
        <end position="100"/>
    </location>
</feature>
<feature type="compositionally biased region" description="Basic residues" evidence="1">
    <location>
        <begin position="802"/>
        <end position="820"/>
    </location>
</feature>
<gene>
    <name evidence="3" type="ORF">E1B28_012083</name>
</gene>
<feature type="region of interest" description="Disordered" evidence="1">
    <location>
        <begin position="1"/>
        <end position="24"/>
    </location>
</feature>
<dbReference type="SUPFAM" id="SSF56112">
    <property type="entry name" value="Protein kinase-like (PK-like)"/>
    <property type="match status" value="1"/>
</dbReference>
<evidence type="ECO:0000259" key="2">
    <source>
        <dbReference type="Pfam" id="PF17667"/>
    </source>
</evidence>
<feature type="domain" description="Fungal-type protein kinase" evidence="2">
    <location>
        <begin position="170"/>
        <end position="264"/>
    </location>
</feature>
<dbReference type="KEGG" id="more:E1B28_012083"/>
<organism evidence="3 4">
    <name type="scientific">Marasmius oreades</name>
    <name type="common">fairy-ring Marasmius</name>
    <dbReference type="NCBI Taxonomy" id="181124"/>
    <lineage>
        <taxon>Eukaryota</taxon>
        <taxon>Fungi</taxon>
        <taxon>Dikarya</taxon>
        <taxon>Basidiomycota</taxon>
        <taxon>Agaricomycotina</taxon>
        <taxon>Agaricomycetes</taxon>
        <taxon>Agaricomycetidae</taxon>
        <taxon>Agaricales</taxon>
        <taxon>Marasmiineae</taxon>
        <taxon>Marasmiaceae</taxon>
        <taxon>Marasmius</taxon>
    </lineage>
</organism>
<feature type="region of interest" description="Disordered" evidence="1">
    <location>
        <begin position="782"/>
        <end position="820"/>
    </location>
</feature>